<sequence length="282" mass="31812">MPASSLPGVFSDERRNTSNSTHLNSPSLPLICTKVNERLEAFLASEPKTERLRGVQEQSRLSLRIIEEALEKYSLDELSFSYNGGKDCLVLLILYLAALHKHASKGTSSDQPIGTDSPPAQRKLPQTLPSVYIVSPHPFPEVDSFVDESAESYHLSLARYSKPMRDAFSDYLSDHPNIRAIFVGTRRTDPHGANLKYFDPTDRGWPSFMRIHPVIDWHYAEVWAFIKELDIPYCGLYDLGYTSLGGTTDTHPNPALKTGIDGKFRPAYELVQDEEERLGRDR</sequence>
<evidence type="ECO:0000259" key="14">
    <source>
        <dbReference type="Pfam" id="PF01507"/>
    </source>
</evidence>
<feature type="region of interest" description="Disordered" evidence="13">
    <location>
        <begin position="1"/>
        <end position="23"/>
    </location>
</feature>
<keyword evidence="9" id="KW-0067">ATP-binding</keyword>
<dbReference type="Proteomes" id="UP000803884">
    <property type="component" value="Unassembled WGS sequence"/>
</dbReference>
<evidence type="ECO:0000256" key="6">
    <source>
        <dbReference type="ARBA" id="ARBA00022695"/>
    </source>
</evidence>
<dbReference type="GO" id="GO:0003919">
    <property type="term" value="F:FMN adenylyltransferase activity"/>
    <property type="evidence" value="ECO:0007669"/>
    <property type="project" value="UniProtKB-EC"/>
</dbReference>
<dbReference type="RefSeq" id="XP_069226530.1">
    <property type="nucleotide sequence ID" value="XM_069376207.1"/>
</dbReference>
<dbReference type="Pfam" id="PF01507">
    <property type="entry name" value="PAPS_reduct"/>
    <property type="match status" value="2"/>
</dbReference>
<evidence type="ECO:0000256" key="4">
    <source>
        <dbReference type="ARBA" id="ARBA00022643"/>
    </source>
</evidence>
<dbReference type="GeneID" id="96009045"/>
<keyword evidence="3" id="KW-0285">Flavoprotein</keyword>
<evidence type="ECO:0000256" key="7">
    <source>
        <dbReference type="ARBA" id="ARBA00022741"/>
    </source>
</evidence>
<dbReference type="PANTHER" id="PTHR23293">
    <property type="entry name" value="FAD SYNTHETASE-RELATED FMN ADENYLYLTRANSFERASE"/>
    <property type="match status" value="1"/>
</dbReference>
<keyword evidence="4" id="KW-0288">FMN</keyword>
<dbReference type="GO" id="GO:0006747">
    <property type="term" value="P:FAD biosynthetic process"/>
    <property type="evidence" value="ECO:0007669"/>
    <property type="project" value="TreeGrafter"/>
</dbReference>
<dbReference type="InterPro" id="IPR002500">
    <property type="entry name" value="PAPS_reduct_dom"/>
</dbReference>
<comment type="catalytic activity">
    <reaction evidence="12">
        <text>FMN + ATP + H(+) = FAD + diphosphate</text>
        <dbReference type="Rhea" id="RHEA:17237"/>
        <dbReference type="ChEBI" id="CHEBI:15378"/>
        <dbReference type="ChEBI" id="CHEBI:30616"/>
        <dbReference type="ChEBI" id="CHEBI:33019"/>
        <dbReference type="ChEBI" id="CHEBI:57692"/>
        <dbReference type="ChEBI" id="CHEBI:58210"/>
        <dbReference type="EC" id="2.7.7.2"/>
    </reaction>
</comment>
<comment type="pathway">
    <text evidence="1">Cofactor biosynthesis; FAD biosynthesis; FAD from FMN: step 1/1.</text>
</comment>
<evidence type="ECO:0000256" key="11">
    <source>
        <dbReference type="ARBA" id="ARBA00031871"/>
    </source>
</evidence>
<keyword evidence="6" id="KW-0548">Nucleotidyltransferase</keyword>
<feature type="domain" description="Phosphoadenosine phosphosulphate reductase" evidence="14">
    <location>
        <begin position="78"/>
        <end position="163"/>
    </location>
</feature>
<dbReference type="AlphaFoldDB" id="A0AB34KFF7"/>
<dbReference type="PANTHER" id="PTHR23293:SF9">
    <property type="entry name" value="FAD SYNTHASE"/>
    <property type="match status" value="1"/>
</dbReference>
<gene>
    <name evidence="15" type="ORF">WHR41_07603</name>
</gene>
<dbReference type="SUPFAM" id="SSF52402">
    <property type="entry name" value="Adenine nucleotide alpha hydrolases-like"/>
    <property type="match status" value="1"/>
</dbReference>
<proteinExistence type="predicted"/>
<evidence type="ECO:0000313" key="16">
    <source>
        <dbReference type="Proteomes" id="UP000803884"/>
    </source>
</evidence>
<keyword evidence="5" id="KW-0808">Transferase</keyword>
<comment type="caution">
    <text evidence="15">The sequence shown here is derived from an EMBL/GenBank/DDBJ whole genome shotgun (WGS) entry which is preliminary data.</text>
</comment>
<accession>A0AB34KFF7</accession>
<evidence type="ECO:0000256" key="9">
    <source>
        <dbReference type="ARBA" id="ARBA00022840"/>
    </source>
</evidence>
<evidence type="ECO:0000313" key="15">
    <source>
        <dbReference type="EMBL" id="KAL1583423.1"/>
    </source>
</evidence>
<evidence type="ECO:0000256" key="12">
    <source>
        <dbReference type="ARBA" id="ARBA00049494"/>
    </source>
</evidence>
<evidence type="ECO:0000256" key="3">
    <source>
        <dbReference type="ARBA" id="ARBA00022630"/>
    </source>
</evidence>
<organism evidence="15 16">
    <name type="scientific">Cladosporium halotolerans</name>
    <dbReference type="NCBI Taxonomy" id="1052096"/>
    <lineage>
        <taxon>Eukaryota</taxon>
        <taxon>Fungi</taxon>
        <taxon>Dikarya</taxon>
        <taxon>Ascomycota</taxon>
        <taxon>Pezizomycotina</taxon>
        <taxon>Dothideomycetes</taxon>
        <taxon>Dothideomycetidae</taxon>
        <taxon>Cladosporiales</taxon>
        <taxon>Cladosporiaceae</taxon>
        <taxon>Cladosporium</taxon>
    </lineage>
</organism>
<dbReference type="EC" id="2.7.7.2" evidence="2"/>
<evidence type="ECO:0000256" key="8">
    <source>
        <dbReference type="ARBA" id="ARBA00022827"/>
    </source>
</evidence>
<reference evidence="15 16" key="1">
    <citation type="journal article" date="2020" name="Microbiol. Resour. Announc.">
        <title>Draft Genome Sequence of a Cladosporium Species Isolated from the Mesophotic Ascidian Didemnum maculosum.</title>
        <authorList>
            <person name="Gioti A."/>
            <person name="Siaperas R."/>
            <person name="Nikolaivits E."/>
            <person name="Le Goff G."/>
            <person name="Ouazzani J."/>
            <person name="Kotoulas G."/>
            <person name="Topakas E."/>
        </authorList>
    </citation>
    <scope>NUCLEOTIDE SEQUENCE [LARGE SCALE GENOMIC DNA]</scope>
    <source>
        <strain evidence="15 16">TM138-S3</strain>
    </source>
</reference>
<keyword evidence="8" id="KW-0274">FAD</keyword>
<evidence type="ECO:0000256" key="2">
    <source>
        <dbReference type="ARBA" id="ARBA00012393"/>
    </source>
</evidence>
<evidence type="ECO:0000256" key="1">
    <source>
        <dbReference type="ARBA" id="ARBA00004726"/>
    </source>
</evidence>
<evidence type="ECO:0000256" key="10">
    <source>
        <dbReference type="ARBA" id="ARBA00031145"/>
    </source>
</evidence>
<dbReference type="CDD" id="cd23948">
    <property type="entry name" value="FAD_synthase"/>
    <property type="match status" value="1"/>
</dbReference>
<dbReference type="FunFam" id="3.40.50.620:FF:000187">
    <property type="entry name" value="Probable FAD synthetase"/>
    <property type="match status" value="1"/>
</dbReference>
<keyword evidence="7" id="KW-0547">Nucleotide-binding</keyword>
<protein>
    <recommendedName>
        <fullName evidence="2">FAD synthase</fullName>
        <ecNumber evidence="2">2.7.7.2</ecNumber>
    </recommendedName>
    <alternativeName>
        <fullName evidence="10">FAD pyrophosphorylase</fullName>
    </alternativeName>
    <alternativeName>
        <fullName evidence="11">FMN adenylyltransferase</fullName>
    </alternativeName>
</protein>
<keyword evidence="16" id="KW-1185">Reference proteome</keyword>
<dbReference type="InterPro" id="IPR014729">
    <property type="entry name" value="Rossmann-like_a/b/a_fold"/>
</dbReference>
<dbReference type="Gene3D" id="3.40.50.620">
    <property type="entry name" value="HUPs"/>
    <property type="match status" value="1"/>
</dbReference>
<evidence type="ECO:0000256" key="13">
    <source>
        <dbReference type="SAM" id="MobiDB-lite"/>
    </source>
</evidence>
<dbReference type="GO" id="GO:0005524">
    <property type="term" value="F:ATP binding"/>
    <property type="evidence" value="ECO:0007669"/>
    <property type="project" value="UniProtKB-KW"/>
</dbReference>
<dbReference type="EMBL" id="JAAQHG020000035">
    <property type="protein sequence ID" value="KAL1583423.1"/>
    <property type="molecule type" value="Genomic_DNA"/>
</dbReference>
<evidence type="ECO:0000256" key="5">
    <source>
        <dbReference type="ARBA" id="ARBA00022679"/>
    </source>
</evidence>
<feature type="domain" description="Phosphoadenosine phosphosulphate reductase" evidence="14">
    <location>
        <begin position="171"/>
        <end position="252"/>
    </location>
</feature>
<name>A0AB34KFF7_9PEZI</name>